<feature type="compositionally biased region" description="Basic and acidic residues" evidence="4">
    <location>
        <begin position="23"/>
        <end position="40"/>
    </location>
</feature>
<name>A0A8S9QV73_BRACR</name>
<dbReference type="PANTHER" id="PTHR45777:SF2">
    <property type="entry name" value="METHIONINE AMINOPEPTIDASE 2"/>
    <property type="match status" value="1"/>
</dbReference>
<feature type="compositionally biased region" description="Low complexity" evidence="4">
    <location>
        <begin position="1"/>
        <end position="22"/>
    </location>
</feature>
<proteinExistence type="predicted"/>
<dbReference type="InterPro" id="IPR036005">
    <property type="entry name" value="Creatinase/aminopeptidase-like"/>
</dbReference>
<dbReference type="GO" id="GO:0005737">
    <property type="term" value="C:cytoplasm"/>
    <property type="evidence" value="ECO:0007669"/>
    <property type="project" value="TreeGrafter"/>
</dbReference>
<protein>
    <recommendedName>
        <fullName evidence="7">Methionine aminopeptidase</fullName>
    </recommendedName>
</protein>
<feature type="compositionally biased region" description="Basic residues" evidence="4">
    <location>
        <begin position="67"/>
        <end position="80"/>
    </location>
</feature>
<dbReference type="PANTHER" id="PTHR45777">
    <property type="entry name" value="METHIONINE AMINOPEPTIDASE 2"/>
    <property type="match status" value="1"/>
</dbReference>
<keyword evidence="1" id="KW-0031">Aminopeptidase</keyword>
<dbReference type="AlphaFoldDB" id="A0A8S9QV73"/>
<evidence type="ECO:0008006" key="7">
    <source>
        <dbReference type="Google" id="ProtNLM"/>
    </source>
</evidence>
<evidence type="ECO:0000256" key="2">
    <source>
        <dbReference type="ARBA" id="ARBA00022670"/>
    </source>
</evidence>
<feature type="compositionally biased region" description="Acidic residues" evidence="4">
    <location>
        <begin position="41"/>
        <end position="58"/>
    </location>
</feature>
<feature type="region of interest" description="Disordered" evidence="4">
    <location>
        <begin position="1"/>
        <end position="111"/>
    </location>
</feature>
<keyword evidence="2" id="KW-0645">Protease</keyword>
<evidence type="ECO:0000256" key="1">
    <source>
        <dbReference type="ARBA" id="ARBA00022438"/>
    </source>
</evidence>
<dbReference type="GO" id="GO:0004177">
    <property type="term" value="F:aminopeptidase activity"/>
    <property type="evidence" value="ECO:0007669"/>
    <property type="project" value="UniProtKB-KW"/>
</dbReference>
<gene>
    <name evidence="5" type="ORF">F2Q69_00014591</name>
</gene>
<accession>A0A8S9QV73</accession>
<comment type="caution">
    <text evidence="5">The sequence shown here is derived from an EMBL/GenBank/DDBJ whole genome shotgun (WGS) entry which is preliminary data.</text>
</comment>
<dbReference type="Proteomes" id="UP000712600">
    <property type="component" value="Unassembled WGS sequence"/>
</dbReference>
<keyword evidence="3" id="KW-0378">Hydrolase</keyword>
<evidence type="ECO:0000256" key="3">
    <source>
        <dbReference type="ARBA" id="ARBA00022801"/>
    </source>
</evidence>
<dbReference type="GO" id="GO:0008235">
    <property type="term" value="F:metalloexopeptidase activity"/>
    <property type="evidence" value="ECO:0007669"/>
    <property type="project" value="TreeGrafter"/>
</dbReference>
<evidence type="ECO:0000313" key="6">
    <source>
        <dbReference type="Proteomes" id="UP000712600"/>
    </source>
</evidence>
<reference evidence="5" key="1">
    <citation type="submission" date="2019-12" db="EMBL/GenBank/DDBJ databases">
        <title>Genome sequencing and annotation of Brassica cretica.</title>
        <authorList>
            <person name="Studholme D.J."/>
            <person name="Sarris P."/>
        </authorList>
    </citation>
    <scope>NUCLEOTIDE SEQUENCE</scope>
    <source>
        <strain evidence="5">PFS-109/04</strain>
        <tissue evidence="5">Leaf</tissue>
    </source>
</reference>
<dbReference type="GO" id="GO:0006508">
    <property type="term" value="P:proteolysis"/>
    <property type="evidence" value="ECO:0007669"/>
    <property type="project" value="UniProtKB-KW"/>
</dbReference>
<dbReference type="Gene3D" id="3.90.230.10">
    <property type="entry name" value="Creatinase/methionine aminopeptidase superfamily"/>
    <property type="match status" value="1"/>
</dbReference>
<evidence type="ECO:0000256" key="4">
    <source>
        <dbReference type="SAM" id="MobiDB-lite"/>
    </source>
</evidence>
<dbReference type="InterPro" id="IPR050247">
    <property type="entry name" value="Met_Aminopeptidase_Type2"/>
</dbReference>
<dbReference type="EMBL" id="QGKX02000996">
    <property type="protein sequence ID" value="KAF3556906.1"/>
    <property type="molecule type" value="Genomic_DNA"/>
</dbReference>
<organism evidence="5 6">
    <name type="scientific">Brassica cretica</name>
    <name type="common">Mustard</name>
    <dbReference type="NCBI Taxonomy" id="69181"/>
    <lineage>
        <taxon>Eukaryota</taxon>
        <taxon>Viridiplantae</taxon>
        <taxon>Streptophyta</taxon>
        <taxon>Embryophyta</taxon>
        <taxon>Tracheophyta</taxon>
        <taxon>Spermatophyta</taxon>
        <taxon>Magnoliopsida</taxon>
        <taxon>eudicotyledons</taxon>
        <taxon>Gunneridae</taxon>
        <taxon>Pentapetalae</taxon>
        <taxon>rosids</taxon>
        <taxon>malvids</taxon>
        <taxon>Brassicales</taxon>
        <taxon>Brassicaceae</taxon>
        <taxon>Brassiceae</taxon>
        <taxon>Brassica</taxon>
    </lineage>
</organism>
<sequence length="144" mass="16143">MANENPEVVVAPVVENGGADSSSKGKEEQLESELSKKLEITEDANNENEEDVAAEEEEGSKGETSTKKKKKKKSKSKKKPQQTDSPTIPVVKLFPSGEFPEGEIQQYKGDNLWRSTSEEKRELERLEKPIYNSVRQAAEVHRQV</sequence>
<evidence type="ECO:0000313" key="5">
    <source>
        <dbReference type="EMBL" id="KAF3556906.1"/>
    </source>
</evidence>